<protein>
    <recommendedName>
        <fullName evidence="4">Flotillin</fullName>
    </recommendedName>
</protein>
<evidence type="ECO:0008006" key="4">
    <source>
        <dbReference type="Google" id="ProtNLM"/>
    </source>
</evidence>
<sequence length="56" mass="6080">MDYTIQLIAVIVVVVIIIVFGILALFSRFYRKVDQGKAIVRNGVGGPVVSFGGIWA</sequence>
<feature type="transmembrane region" description="Helical" evidence="1">
    <location>
        <begin position="6"/>
        <end position="26"/>
    </location>
</feature>
<dbReference type="RefSeq" id="WP_154673538.1">
    <property type="nucleotide sequence ID" value="NZ_KN050763.1"/>
</dbReference>
<dbReference type="AlphaFoldDB" id="A0A0L6JHH1"/>
<reference evidence="3" key="1">
    <citation type="submission" date="2015-07" db="EMBL/GenBank/DDBJ databases">
        <title>Near-Complete Genome Sequence of the Cellulolytic Bacterium Bacteroides (Pseudobacteroides) cellulosolvens ATCC 35603.</title>
        <authorList>
            <person name="Dassa B."/>
            <person name="Utturkar S.M."/>
            <person name="Klingeman D.M."/>
            <person name="Hurt R.A."/>
            <person name="Keller M."/>
            <person name="Xu J."/>
            <person name="Reddy Y.H.K."/>
            <person name="Borovok I."/>
            <person name="Grinberg I.R."/>
            <person name="Lamed R."/>
            <person name="Zhivin O."/>
            <person name="Bayer E.A."/>
            <person name="Brown S.D."/>
        </authorList>
    </citation>
    <scope>NUCLEOTIDE SEQUENCE [LARGE SCALE GENOMIC DNA]</scope>
    <source>
        <strain evidence="3">DSM 2933</strain>
    </source>
</reference>
<evidence type="ECO:0000256" key="1">
    <source>
        <dbReference type="SAM" id="Phobius"/>
    </source>
</evidence>
<accession>A0A0L6JHH1</accession>
<comment type="caution">
    <text evidence="2">The sequence shown here is derived from an EMBL/GenBank/DDBJ whole genome shotgun (WGS) entry which is preliminary data.</text>
</comment>
<dbReference type="STRING" id="398512.Bccel_0417"/>
<dbReference type="OrthoDB" id="9815577at2"/>
<evidence type="ECO:0000313" key="2">
    <source>
        <dbReference type="EMBL" id="KNY25160.1"/>
    </source>
</evidence>
<keyword evidence="1" id="KW-0472">Membrane</keyword>
<dbReference type="eggNOG" id="COG2268">
    <property type="taxonomic scope" value="Bacteria"/>
</dbReference>
<keyword evidence="1" id="KW-1133">Transmembrane helix</keyword>
<evidence type="ECO:0000313" key="3">
    <source>
        <dbReference type="Proteomes" id="UP000036923"/>
    </source>
</evidence>
<dbReference type="Proteomes" id="UP000036923">
    <property type="component" value="Unassembled WGS sequence"/>
</dbReference>
<proteinExistence type="predicted"/>
<keyword evidence="3" id="KW-1185">Reference proteome</keyword>
<gene>
    <name evidence="2" type="ORF">Bccel_0417</name>
</gene>
<organism evidence="2 3">
    <name type="scientific">Pseudobacteroides cellulosolvens ATCC 35603 = DSM 2933</name>
    <dbReference type="NCBI Taxonomy" id="398512"/>
    <lineage>
        <taxon>Bacteria</taxon>
        <taxon>Bacillati</taxon>
        <taxon>Bacillota</taxon>
        <taxon>Clostridia</taxon>
        <taxon>Eubacteriales</taxon>
        <taxon>Oscillospiraceae</taxon>
        <taxon>Pseudobacteroides</taxon>
    </lineage>
</organism>
<keyword evidence="1" id="KW-0812">Transmembrane</keyword>
<name>A0A0L6JHH1_9FIRM</name>
<dbReference type="EMBL" id="LGTC01000001">
    <property type="protein sequence ID" value="KNY25160.1"/>
    <property type="molecule type" value="Genomic_DNA"/>
</dbReference>